<reference evidence="3" key="1">
    <citation type="submission" date="2014-07" db="EMBL/GenBank/DDBJ databases">
        <authorList>
            <person name="Urmite Genomes Urmite Genomes"/>
        </authorList>
    </citation>
    <scope>NUCLEOTIDE SEQUENCE</scope>
    <source>
        <strain evidence="3">12M76_air</strain>
    </source>
</reference>
<dbReference type="PATRIC" id="fig|1461581.3.peg.2959"/>
<dbReference type="InterPro" id="IPR046703">
    <property type="entry name" value="DUF6776"/>
</dbReference>
<keyword evidence="2" id="KW-0472">Membrane</keyword>
<keyword evidence="2" id="KW-0812">Transmembrane</keyword>
<dbReference type="EMBL" id="LK391969">
    <property type="protein sequence ID" value="CEF28040.1"/>
    <property type="molecule type" value="Genomic_DNA"/>
</dbReference>
<gene>
    <name evidence="3" type="ORF">BN1049_03018</name>
</gene>
<keyword evidence="1" id="KW-0175">Coiled coil</keyword>
<evidence type="ECO:0000313" key="3">
    <source>
        <dbReference type="EMBL" id="CEA06686.1"/>
    </source>
</evidence>
<dbReference type="Pfam" id="PF20567">
    <property type="entry name" value="DUF6776"/>
    <property type="match status" value="1"/>
</dbReference>
<evidence type="ECO:0000256" key="1">
    <source>
        <dbReference type="SAM" id="Coils"/>
    </source>
</evidence>
<protein>
    <recommendedName>
        <fullName evidence="4">Transmembrane protein</fullName>
    </recommendedName>
</protein>
<proteinExistence type="predicted"/>
<feature type="transmembrane region" description="Helical" evidence="2">
    <location>
        <begin position="29"/>
        <end position="50"/>
    </location>
</feature>
<evidence type="ECO:0000256" key="2">
    <source>
        <dbReference type="SAM" id="Phobius"/>
    </source>
</evidence>
<feature type="coiled-coil region" evidence="1">
    <location>
        <begin position="58"/>
        <end position="120"/>
    </location>
</feature>
<organism evidence="3">
    <name type="scientific">Pseudomonas saudimassiliensis</name>
    <dbReference type="NCBI Taxonomy" id="1461581"/>
    <lineage>
        <taxon>Bacteria</taxon>
        <taxon>Pseudomonadati</taxon>
        <taxon>Pseudomonadota</taxon>
        <taxon>Gammaproteobacteria</taxon>
        <taxon>Pseudomonadales</taxon>
        <taxon>Pseudomonadaceae</taxon>
        <taxon>Pseudomonas</taxon>
    </lineage>
</organism>
<dbReference type="RefSeq" id="WP_052508828.1">
    <property type="nucleotide sequence ID" value="NZ_LK391969.1"/>
</dbReference>
<accession>A0A078MPD7</accession>
<dbReference type="EMBL" id="LM997413">
    <property type="protein sequence ID" value="CEA06686.1"/>
    <property type="molecule type" value="Genomic_DNA"/>
</dbReference>
<dbReference type="AlphaFoldDB" id="A0A078MPD7"/>
<name>A0A078MPD7_9PSED</name>
<dbReference type="OrthoDB" id="7056878at2"/>
<sequence>MESEKPDRPADEAPFSLLPAASASRPPRLLIWGLVAALPLCGWLGWTAAMQSEQMHEYQRLRDERSGIQAELEETRLRYHQLEVDLLVARQSVEDGQDTITDLEQQLFKLQQDLVQYQGALAPDATTPGVRFQAFEVQRTDVPGVYRYKVMVSRVGNESDTVQADLSLEVRGQLAGKPASVSLAEMTGGRARSLALNFRYFQVVPENGSEAELMLPVGFVPETVHLRAEQDGKLLLEQTMEWTETGVRS</sequence>
<evidence type="ECO:0008006" key="4">
    <source>
        <dbReference type="Google" id="ProtNLM"/>
    </source>
</evidence>
<keyword evidence="2" id="KW-1133">Transmembrane helix</keyword>